<name>A0AAV7L2V5_PLEWA</name>
<keyword evidence="3" id="KW-1185">Reference proteome</keyword>
<gene>
    <name evidence="2" type="ORF">NDU88_004928</name>
</gene>
<protein>
    <submittedName>
        <fullName evidence="2">Uncharacterized protein</fullName>
    </submittedName>
</protein>
<evidence type="ECO:0000313" key="3">
    <source>
        <dbReference type="Proteomes" id="UP001066276"/>
    </source>
</evidence>
<reference evidence="2" key="1">
    <citation type="journal article" date="2022" name="bioRxiv">
        <title>Sequencing and chromosome-scale assembly of the giantPleurodeles waltlgenome.</title>
        <authorList>
            <person name="Brown T."/>
            <person name="Elewa A."/>
            <person name="Iarovenko S."/>
            <person name="Subramanian E."/>
            <person name="Araus A.J."/>
            <person name="Petzold A."/>
            <person name="Susuki M."/>
            <person name="Suzuki K.-i.T."/>
            <person name="Hayashi T."/>
            <person name="Toyoda A."/>
            <person name="Oliveira C."/>
            <person name="Osipova E."/>
            <person name="Leigh N.D."/>
            <person name="Simon A."/>
            <person name="Yun M.H."/>
        </authorList>
    </citation>
    <scope>NUCLEOTIDE SEQUENCE</scope>
    <source>
        <strain evidence="2">20211129_DDA</strain>
        <tissue evidence="2">Liver</tissue>
    </source>
</reference>
<evidence type="ECO:0000313" key="2">
    <source>
        <dbReference type="EMBL" id="KAJ1084782.1"/>
    </source>
</evidence>
<organism evidence="2 3">
    <name type="scientific">Pleurodeles waltl</name>
    <name type="common">Iberian ribbed newt</name>
    <dbReference type="NCBI Taxonomy" id="8319"/>
    <lineage>
        <taxon>Eukaryota</taxon>
        <taxon>Metazoa</taxon>
        <taxon>Chordata</taxon>
        <taxon>Craniata</taxon>
        <taxon>Vertebrata</taxon>
        <taxon>Euteleostomi</taxon>
        <taxon>Amphibia</taxon>
        <taxon>Batrachia</taxon>
        <taxon>Caudata</taxon>
        <taxon>Salamandroidea</taxon>
        <taxon>Salamandridae</taxon>
        <taxon>Pleurodelinae</taxon>
        <taxon>Pleurodeles</taxon>
    </lineage>
</organism>
<dbReference type="AlphaFoldDB" id="A0AAV7L2V5"/>
<evidence type="ECO:0000256" key="1">
    <source>
        <dbReference type="SAM" id="MobiDB-lite"/>
    </source>
</evidence>
<comment type="caution">
    <text evidence="2">The sequence shown here is derived from an EMBL/GenBank/DDBJ whole genome shotgun (WGS) entry which is preliminary data.</text>
</comment>
<dbReference type="Proteomes" id="UP001066276">
    <property type="component" value="Chromosome 12"/>
</dbReference>
<dbReference type="EMBL" id="JANPWB010000016">
    <property type="protein sequence ID" value="KAJ1084782.1"/>
    <property type="molecule type" value="Genomic_DNA"/>
</dbReference>
<feature type="region of interest" description="Disordered" evidence="1">
    <location>
        <begin position="1"/>
        <end position="31"/>
    </location>
</feature>
<sequence>MSTAPAPPRRRPSDEQVMPPSQDQAWSERLSEPERMCAEHTVCYLNLITLCSHEARTPSQAEATCIILIPARPICA</sequence>
<proteinExistence type="predicted"/>
<accession>A0AAV7L2V5</accession>